<keyword evidence="2" id="KW-1185">Reference proteome</keyword>
<organism evidence="1 2">
    <name type="scientific">Sulfitobacter pacificus</name>
    <dbReference type="NCBI Taxonomy" id="1499314"/>
    <lineage>
        <taxon>Bacteria</taxon>
        <taxon>Pseudomonadati</taxon>
        <taxon>Pseudomonadota</taxon>
        <taxon>Alphaproteobacteria</taxon>
        <taxon>Rhodobacterales</taxon>
        <taxon>Roseobacteraceae</taxon>
        <taxon>Sulfitobacter</taxon>
    </lineage>
</organism>
<evidence type="ECO:0000313" key="2">
    <source>
        <dbReference type="Proteomes" id="UP001161388"/>
    </source>
</evidence>
<dbReference type="Pfam" id="PF12686">
    <property type="entry name" value="DUF3800"/>
    <property type="match status" value="1"/>
</dbReference>
<sequence length="233" mass="26561">MVDWVRELRQNIDATQGPALHYRKLSPSKKDVACAYLAGLPVKAFVLCSHKANMKGHQNSRAAIRGGKQWFYNYCTRLLMERATELCLKDSLKHFDEARPLRVVFSQRGRHSYGQTKAYWELLKRQAAGGTTLLNKREIRHQVLRYDLVSDVPHEQNAGLQLADIVASAFYQSVETSGRRWETRHAKALAPIMAKERNVVADFGLALQPTNPNELSLSADQKIIFKHFGYTHL</sequence>
<proteinExistence type="predicted"/>
<accession>A0ABQ5VET8</accession>
<dbReference type="InterPro" id="IPR024524">
    <property type="entry name" value="DUF3800"/>
</dbReference>
<comment type="caution">
    <text evidence="1">The sequence shown here is derived from an EMBL/GenBank/DDBJ whole genome shotgun (WGS) entry which is preliminary data.</text>
</comment>
<evidence type="ECO:0000313" key="1">
    <source>
        <dbReference type="EMBL" id="GLQ25615.1"/>
    </source>
</evidence>
<gene>
    <name evidence="1" type="ORF">GCM10007927_04180</name>
</gene>
<reference evidence="1" key="1">
    <citation type="journal article" date="2014" name="Int. J. Syst. Evol. Microbiol.">
        <title>Complete genome of a new Firmicutes species belonging to the dominant human colonic microbiota ('Ruminococcus bicirculans') reveals two chromosomes and a selective capacity to utilize plant glucans.</title>
        <authorList>
            <consortium name="NISC Comparative Sequencing Program"/>
            <person name="Wegmann U."/>
            <person name="Louis P."/>
            <person name="Goesmann A."/>
            <person name="Henrissat B."/>
            <person name="Duncan S.H."/>
            <person name="Flint H.J."/>
        </authorList>
    </citation>
    <scope>NUCLEOTIDE SEQUENCE</scope>
    <source>
        <strain evidence="1">NBRC 109915</strain>
    </source>
</reference>
<protein>
    <submittedName>
        <fullName evidence="1">Uncharacterized protein</fullName>
    </submittedName>
</protein>
<name>A0ABQ5VET8_9RHOB</name>
<dbReference type="EMBL" id="BSNL01000001">
    <property type="protein sequence ID" value="GLQ25615.1"/>
    <property type="molecule type" value="Genomic_DNA"/>
</dbReference>
<reference evidence="1" key="2">
    <citation type="submission" date="2023-01" db="EMBL/GenBank/DDBJ databases">
        <title>Draft genome sequence of Sulfitobacter pacificus strain NBRC 109915.</title>
        <authorList>
            <person name="Sun Q."/>
            <person name="Mori K."/>
        </authorList>
    </citation>
    <scope>NUCLEOTIDE SEQUENCE</scope>
    <source>
        <strain evidence="1">NBRC 109915</strain>
    </source>
</reference>
<dbReference type="Proteomes" id="UP001161388">
    <property type="component" value="Unassembled WGS sequence"/>
</dbReference>